<comment type="subcellular location">
    <subcellularLocation>
        <location evidence="1">Membrane</location>
        <topology evidence="1">Multi-pass membrane protein</topology>
    </subcellularLocation>
</comment>
<feature type="transmembrane region" description="Helical" evidence="11">
    <location>
        <begin position="111"/>
        <end position="132"/>
    </location>
</feature>
<dbReference type="Pfam" id="PF08447">
    <property type="entry name" value="PAS_3"/>
    <property type="match status" value="1"/>
</dbReference>
<dbReference type="InterPro" id="IPR013655">
    <property type="entry name" value="PAS_fold_3"/>
</dbReference>
<evidence type="ECO:0000256" key="3">
    <source>
        <dbReference type="ARBA" id="ARBA00022679"/>
    </source>
</evidence>
<evidence type="ECO:0000256" key="6">
    <source>
        <dbReference type="ARBA" id="ARBA00022777"/>
    </source>
</evidence>
<reference evidence="15" key="1">
    <citation type="journal article" date="2019" name="Int. J. Syst. Evol. Microbiol.">
        <title>The Global Catalogue of Microorganisms (GCM) 10K type strain sequencing project: providing services to taxonomists for standard genome sequencing and annotation.</title>
        <authorList>
            <consortium name="The Broad Institute Genomics Platform"/>
            <consortium name="The Broad Institute Genome Sequencing Center for Infectious Disease"/>
            <person name="Wu L."/>
            <person name="Ma J."/>
        </authorList>
    </citation>
    <scope>NUCLEOTIDE SEQUENCE [LARGE SCALE GENOMIC DNA]</scope>
    <source>
        <strain evidence="15">CECT 7069</strain>
    </source>
</reference>
<protein>
    <submittedName>
        <fullName evidence="14">Diguanylate cyclase</fullName>
        <ecNumber evidence="14">2.7.7.65</ecNumber>
    </submittedName>
</protein>
<dbReference type="Gene3D" id="3.30.70.270">
    <property type="match status" value="1"/>
</dbReference>
<dbReference type="InterPro" id="IPR000160">
    <property type="entry name" value="GGDEF_dom"/>
</dbReference>
<name>A0ABT8BGU9_9HYPH</name>
<dbReference type="SUPFAM" id="SSF55073">
    <property type="entry name" value="Nucleotide cyclase"/>
    <property type="match status" value="1"/>
</dbReference>
<feature type="transmembrane region" description="Helical" evidence="11">
    <location>
        <begin position="74"/>
        <end position="99"/>
    </location>
</feature>
<proteinExistence type="predicted"/>
<feature type="domain" description="PAC" evidence="12">
    <location>
        <begin position="252"/>
        <end position="304"/>
    </location>
</feature>
<keyword evidence="15" id="KW-1185">Reference proteome</keyword>
<dbReference type="Gene3D" id="3.30.450.20">
    <property type="entry name" value="PAS domain"/>
    <property type="match status" value="1"/>
</dbReference>
<sequence length="468" mass="50743">MASPPTVSEATLASRTGTMLASLLTAAGPYRHPRFAIPVGIAAFLVAFLARSAIDPYLPPGIPFLTFFPAVVLSAYLCGIYAGIVCATLSGVAAWYCFIPPHNAFAPNGSVALALALYALVVSVIILLIHLMQGAVADLIRAEAVGKSLLTQRSRLVSELERETERRLMHERLVDQSMLLDLALKAAEAGTWHYSVASGRVLMSAETVRLHGLGNGEMEVDAEREWGPLVHPDDAVRTLADLERAVATRGTFVSDFRIPLPTGETRWVSCIGRAEVGAEGEVEWVVGLTLDVTSRKLAELRIEHLARHDPLTGLGNRMQFEDRVRQEMGLVRRGGPPFALLCLDLDRFKIVNDTLGHAVGDGVLRVVADRLRSVVRVEDTVARLGGDEFVIIQTRALRPDDPDLLAGHLTRAVEAPMIVDGHPVEIGVSIGIALAPPDCEDPDTVYRMADRALYQAKAEGRGTHRWAT</sequence>
<dbReference type="PANTHER" id="PTHR46663:SF3">
    <property type="entry name" value="SLL0267 PROTEIN"/>
    <property type="match status" value="1"/>
</dbReference>
<dbReference type="PANTHER" id="PTHR46663">
    <property type="entry name" value="DIGUANYLATE CYCLASE DGCT-RELATED"/>
    <property type="match status" value="1"/>
</dbReference>
<evidence type="ECO:0000313" key="15">
    <source>
        <dbReference type="Proteomes" id="UP001224644"/>
    </source>
</evidence>
<evidence type="ECO:0000256" key="8">
    <source>
        <dbReference type="ARBA" id="ARBA00022989"/>
    </source>
</evidence>
<dbReference type="InterPro" id="IPR029787">
    <property type="entry name" value="Nucleotide_cyclase"/>
</dbReference>
<feature type="domain" description="GGDEF" evidence="13">
    <location>
        <begin position="336"/>
        <end position="468"/>
    </location>
</feature>
<evidence type="ECO:0000259" key="13">
    <source>
        <dbReference type="PROSITE" id="PS50887"/>
    </source>
</evidence>
<evidence type="ECO:0000256" key="7">
    <source>
        <dbReference type="ARBA" id="ARBA00022840"/>
    </source>
</evidence>
<comment type="caution">
    <text evidence="14">The sequence shown here is derived from an EMBL/GenBank/DDBJ whole genome shotgun (WGS) entry which is preliminary data.</text>
</comment>
<dbReference type="Proteomes" id="UP001224644">
    <property type="component" value="Unassembled WGS sequence"/>
</dbReference>
<accession>A0ABT8BGU9</accession>
<evidence type="ECO:0000256" key="9">
    <source>
        <dbReference type="ARBA" id="ARBA00023012"/>
    </source>
</evidence>
<keyword evidence="5" id="KW-0547">Nucleotide-binding</keyword>
<dbReference type="Pfam" id="PF00990">
    <property type="entry name" value="GGDEF"/>
    <property type="match status" value="1"/>
</dbReference>
<dbReference type="InterPro" id="IPR043128">
    <property type="entry name" value="Rev_trsase/Diguanyl_cyclase"/>
</dbReference>
<dbReference type="SUPFAM" id="SSF55785">
    <property type="entry name" value="PYP-like sensor domain (PAS domain)"/>
    <property type="match status" value="1"/>
</dbReference>
<dbReference type="EMBL" id="JAUFPX010000004">
    <property type="protein sequence ID" value="MDN3590424.1"/>
    <property type="molecule type" value="Genomic_DNA"/>
</dbReference>
<gene>
    <name evidence="14" type="ORF">QWZ12_07315</name>
</gene>
<dbReference type="Gene3D" id="2.10.70.100">
    <property type="match status" value="1"/>
</dbReference>
<dbReference type="Pfam" id="PF13493">
    <property type="entry name" value="DUF4118"/>
    <property type="match status" value="1"/>
</dbReference>
<feature type="transmembrane region" description="Helical" evidence="11">
    <location>
        <begin position="35"/>
        <end position="54"/>
    </location>
</feature>
<evidence type="ECO:0000256" key="10">
    <source>
        <dbReference type="ARBA" id="ARBA00023136"/>
    </source>
</evidence>
<dbReference type="CDD" id="cd01949">
    <property type="entry name" value="GGDEF"/>
    <property type="match status" value="1"/>
</dbReference>
<dbReference type="EC" id="2.7.7.65" evidence="14"/>
<dbReference type="SMART" id="SM00267">
    <property type="entry name" value="GGDEF"/>
    <property type="match status" value="1"/>
</dbReference>
<dbReference type="InterPro" id="IPR052163">
    <property type="entry name" value="DGC-Regulatory_Protein"/>
</dbReference>
<keyword evidence="10 11" id="KW-0472">Membrane</keyword>
<evidence type="ECO:0000313" key="14">
    <source>
        <dbReference type="EMBL" id="MDN3590424.1"/>
    </source>
</evidence>
<keyword evidence="8 11" id="KW-1133">Transmembrane helix</keyword>
<keyword evidence="14" id="KW-0548">Nucleotidyltransferase</keyword>
<evidence type="ECO:0000259" key="12">
    <source>
        <dbReference type="PROSITE" id="PS50113"/>
    </source>
</evidence>
<dbReference type="InterPro" id="IPR025201">
    <property type="entry name" value="KdpD_TM"/>
</dbReference>
<dbReference type="PROSITE" id="PS50887">
    <property type="entry name" value="GGDEF"/>
    <property type="match status" value="1"/>
</dbReference>
<evidence type="ECO:0000256" key="4">
    <source>
        <dbReference type="ARBA" id="ARBA00022692"/>
    </source>
</evidence>
<dbReference type="InterPro" id="IPR035965">
    <property type="entry name" value="PAS-like_dom_sf"/>
</dbReference>
<dbReference type="InterPro" id="IPR000700">
    <property type="entry name" value="PAS-assoc_C"/>
</dbReference>
<evidence type="ECO:0000256" key="11">
    <source>
        <dbReference type="SAM" id="Phobius"/>
    </source>
</evidence>
<keyword evidence="3 14" id="KW-0808">Transferase</keyword>
<keyword evidence="4 11" id="KW-0812">Transmembrane</keyword>
<dbReference type="PROSITE" id="PS50113">
    <property type="entry name" value="PAC"/>
    <property type="match status" value="1"/>
</dbReference>
<dbReference type="RefSeq" id="WP_238227597.1">
    <property type="nucleotide sequence ID" value="NZ_BPQD01000030.1"/>
</dbReference>
<dbReference type="InterPro" id="IPR038318">
    <property type="entry name" value="KdpD_sf"/>
</dbReference>
<evidence type="ECO:0000256" key="1">
    <source>
        <dbReference type="ARBA" id="ARBA00004141"/>
    </source>
</evidence>
<keyword evidence="9" id="KW-0902">Two-component regulatory system</keyword>
<dbReference type="Gene3D" id="1.20.120.620">
    <property type="entry name" value="Backbone structure of the membrane domain of e. Coli histidine kinase receptor kdpd"/>
    <property type="match status" value="1"/>
</dbReference>
<dbReference type="GO" id="GO:0052621">
    <property type="term" value="F:diguanylate cyclase activity"/>
    <property type="evidence" value="ECO:0007669"/>
    <property type="project" value="UniProtKB-EC"/>
</dbReference>
<keyword evidence="2" id="KW-0597">Phosphoprotein</keyword>
<evidence type="ECO:0000256" key="2">
    <source>
        <dbReference type="ARBA" id="ARBA00022553"/>
    </source>
</evidence>
<organism evidence="14 15">
    <name type="scientific">Methylobacterium adhaesivum</name>
    <dbReference type="NCBI Taxonomy" id="333297"/>
    <lineage>
        <taxon>Bacteria</taxon>
        <taxon>Pseudomonadati</taxon>
        <taxon>Pseudomonadota</taxon>
        <taxon>Alphaproteobacteria</taxon>
        <taxon>Hyphomicrobiales</taxon>
        <taxon>Methylobacteriaceae</taxon>
        <taxon>Methylobacterium</taxon>
    </lineage>
</organism>
<keyword evidence="6" id="KW-0418">Kinase</keyword>
<keyword evidence="7" id="KW-0067">ATP-binding</keyword>
<dbReference type="NCBIfam" id="TIGR00254">
    <property type="entry name" value="GGDEF"/>
    <property type="match status" value="1"/>
</dbReference>
<evidence type="ECO:0000256" key="5">
    <source>
        <dbReference type="ARBA" id="ARBA00022741"/>
    </source>
</evidence>